<dbReference type="Pfam" id="PF00048">
    <property type="entry name" value="IL8"/>
    <property type="match status" value="1"/>
</dbReference>
<dbReference type="GO" id="GO:0008009">
    <property type="term" value="F:chemokine activity"/>
    <property type="evidence" value="ECO:0007669"/>
    <property type="project" value="InterPro"/>
</dbReference>
<dbReference type="GO" id="GO:0006954">
    <property type="term" value="P:inflammatory response"/>
    <property type="evidence" value="ECO:0007669"/>
    <property type="project" value="UniProtKB-KW"/>
</dbReference>
<evidence type="ECO:0000256" key="6">
    <source>
        <dbReference type="ARBA" id="ARBA00023198"/>
    </source>
</evidence>
<comment type="caution">
    <text evidence="9">The sequence shown here is derived from an EMBL/GenBank/DDBJ whole genome shotgun (WGS) entry which is preliminary data.</text>
</comment>
<dbReference type="GO" id="GO:0070098">
    <property type="term" value="P:chemokine-mediated signaling pathway"/>
    <property type="evidence" value="ECO:0007669"/>
    <property type="project" value="TreeGrafter"/>
</dbReference>
<dbReference type="SMART" id="SM00199">
    <property type="entry name" value="SCY"/>
    <property type="match status" value="1"/>
</dbReference>
<dbReference type="SUPFAM" id="SSF54117">
    <property type="entry name" value="Interleukin 8-like chemokines"/>
    <property type="match status" value="1"/>
</dbReference>
<keyword evidence="5 7" id="KW-0732">Signal</keyword>
<evidence type="ECO:0000259" key="8">
    <source>
        <dbReference type="SMART" id="SM00199"/>
    </source>
</evidence>
<dbReference type="GO" id="GO:0061844">
    <property type="term" value="P:antimicrobial humoral immune response mediated by antimicrobial peptide"/>
    <property type="evidence" value="ECO:0007669"/>
    <property type="project" value="TreeGrafter"/>
</dbReference>
<evidence type="ECO:0000313" key="10">
    <source>
        <dbReference type="Proteomes" id="UP000575029"/>
    </source>
</evidence>
<evidence type="ECO:0000256" key="5">
    <source>
        <dbReference type="ARBA" id="ARBA00022729"/>
    </source>
</evidence>
<name>A0A7K6E6J6_9PASS</name>
<dbReference type="InterPro" id="IPR001811">
    <property type="entry name" value="Chemokine_IL8-like_dom"/>
</dbReference>
<accession>A0A7K6E6J6</accession>
<dbReference type="Proteomes" id="UP000575029">
    <property type="component" value="Unassembled WGS sequence"/>
</dbReference>
<evidence type="ECO:0000256" key="3">
    <source>
        <dbReference type="ARBA" id="ARBA00022514"/>
    </source>
</evidence>
<dbReference type="EMBL" id="VZRM01002860">
    <property type="protein sequence ID" value="NWV34683.1"/>
    <property type="molecule type" value="Genomic_DNA"/>
</dbReference>
<feature type="non-terminal residue" evidence="9">
    <location>
        <position position="95"/>
    </location>
</feature>
<organism evidence="9 10">
    <name type="scientific">Grantiella picta</name>
    <dbReference type="NCBI Taxonomy" id="266360"/>
    <lineage>
        <taxon>Eukaryota</taxon>
        <taxon>Metazoa</taxon>
        <taxon>Chordata</taxon>
        <taxon>Craniata</taxon>
        <taxon>Vertebrata</taxon>
        <taxon>Euteleostomi</taxon>
        <taxon>Archelosauria</taxon>
        <taxon>Archosauria</taxon>
        <taxon>Dinosauria</taxon>
        <taxon>Saurischia</taxon>
        <taxon>Theropoda</taxon>
        <taxon>Coelurosauria</taxon>
        <taxon>Aves</taxon>
        <taxon>Neognathae</taxon>
        <taxon>Neoaves</taxon>
        <taxon>Telluraves</taxon>
        <taxon>Australaves</taxon>
        <taxon>Passeriformes</taxon>
        <taxon>Meliphagoidea</taxon>
        <taxon>Meliphagidae</taxon>
        <taxon>Grantiella</taxon>
    </lineage>
</organism>
<sequence length="95" mass="10644">MKVSLALLILLLAAACTDIKAASFRSTRPECCTEEMLVHKKIPPSRIQGFQYTASSCPLKAALVKLPKLAVCVDPEEKWFQYYLRMQKKPNAIST</sequence>
<dbReference type="GO" id="GO:0048245">
    <property type="term" value="P:eosinophil chemotaxis"/>
    <property type="evidence" value="ECO:0007669"/>
    <property type="project" value="TreeGrafter"/>
</dbReference>
<proteinExistence type="predicted"/>
<dbReference type="Gene3D" id="2.40.50.40">
    <property type="match status" value="1"/>
</dbReference>
<dbReference type="AlphaFoldDB" id="A0A7K6E6J6"/>
<keyword evidence="6" id="KW-0395">Inflammatory response</keyword>
<dbReference type="PANTHER" id="PTHR12015">
    <property type="entry name" value="SMALL INDUCIBLE CYTOKINE A"/>
    <property type="match status" value="1"/>
</dbReference>
<protein>
    <submittedName>
        <fullName evidence="9">CCL2 protein</fullName>
    </submittedName>
</protein>
<gene>
    <name evidence="9" type="primary">Ccl2</name>
    <name evidence="9" type="ORF">GRAPIC_R15944</name>
</gene>
<keyword evidence="2" id="KW-0145">Chemotaxis</keyword>
<evidence type="ECO:0000256" key="4">
    <source>
        <dbReference type="ARBA" id="ARBA00022525"/>
    </source>
</evidence>
<feature type="non-terminal residue" evidence="9">
    <location>
        <position position="1"/>
    </location>
</feature>
<dbReference type="PANTHER" id="PTHR12015:SF209">
    <property type="entry name" value="C-C MOTIF CHEMOKINE 8"/>
    <property type="match status" value="1"/>
</dbReference>
<evidence type="ECO:0000256" key="2">
    <source>
        <dbReference type="ARBA" id="ARBA00022500"/>
    </source>
</evidence>
<keyword evidence="3" id="KW-0202">Cytokine</keyword>
<reference evidence="9 10" key="1">
    <citation type="submission" date="2019-09" db="EMBL/GenBank/DDBJ databases">
        <title>Bird 10,000 Genomes (B10K) Project - Family phase.</title>
        <authorList>
            <person name="Zhang G."/>
        </authorList>
    </citation>
    <scope>NUCLEOTIDE SEQUENCE [LARGE SCALE GENOMIC DNA]</scope>
    <source>
        <strain evidence="9">B10K-DU-029-50</strain>
        <tissue evidence="9">Heart</tissue>
    </source>
</reference>
<dbReference type="GO" id="GO:0048020">
    <property type="term" value="F:CCR chemokine receptor binding"/>
    <property type="evidence" value="ECO:0007669"/>
    <property type="project" value="TreeGrafter"/>
</dbReference>
<keyword evidence="4" id="KW-0964">Secreted</keyword>
<dbReference type="InterPro" id="IPR039809">
    <property type="entry name" value="Chemokine_b/g/d"/>
</dbReference>
<evidence type="ECO:0000256" key="7">
    <source>
        <dbReference type="SAM" id="SignalP"/>
    </source>
</evidence>
<feature type="domain" description="Chemokine interleukin-8-like" evidence="8">
    <location>
        <begin position="28"/>
        <end position="87"/>
    </location>
</feature>
<dbReference type="InterPro" id="IPR036048">
    <property type="entry name" value="Interleukin_8-like_sf"/>
</dbReference>
<evidence type="ECO:0000256" key="1">
    <source>
        <dbReference type="ARBA" id="ARBA00004613"/>
    </source>
</evidence>
<comment type="subcellular location">
    <subcellularLocation>
        <location evidence="1">Secreted</location>
    </subcellularLocation>
</comment>
<dbReference type="GO" id="GO:0030335">
    <property type="term" value="P:positive regulation of cell migration"/>
    <property type="evidence" value="ECO:0007669"/>
    <property type="project" value="TreeGrafter"/>
</dbReference>
<feature type="chain" id="PRO_5029575131" evidence="7">
    <location>
        <begin position="22"/>
        <end position="95"/>
    </location>
</feature>
<keyword evidence="10" id="KW-1185">Reference proteome</keyword>
<dbReference type="PROSITE" id="PS51257">
    <property type="entry name" value="PROKAR_LIPOPROTEIN"/>
    <property type="match status" value="1"/>
</dbReference>
<feature type="signal peptide" evidence="7">
    <location>
        <begin position="1"/>
        <end position="21"/>
    </location>
</feature>
<dbReference type="GO" id="GO:0005615">
    <property type="term" value="C:extracellular space"/>
    <property type="evidence" value="ECO:0007669"/>
    <property type="project" value="UniProtKB-KW"/>
</dbReference>
<evidence type="ECO:0000313" key="9">
    <source>
        <dbReference type="EMBL" id="NWV34683.1"/>
    </source>
</evidence>